<dbReference type="EMBL" id="RYFG02000111">
    <property type="protein sequence ID" value="TRW91467.1"/>
    <property type="molecule type" value="Genomic_DNA"/>
</dbReference>
<evidence type="ECO:0000256" key="4">
    <source>
        <dbReference type="SAM" id="MobiDB-lite"/>
    </source>
</evidence>
<dbReference type="InterPro" id="IPR036116">
    <property type="entry name" value="FN3_sf"/>
</dbReference>
<dbReference type="PANTHER" id="PTHR40088">
    <property type="entry name" value="PECTATE LYASE (EUROFUNG)"/>
    <property type="match status" value="1"/>
</dbReference>
<dbReference type="Proteomes" id="UP000733744">
    <property type="component" value="Unassembled WGS sequence"/>
</dbReference>
<feature type="domain" description="Fibronectin type-III" evidence="5">
    <location>
        <begin position="563"/>
        <end position="648"/>
    </location>
</feature>
<reference evidence="6 7" key="1">
    <citation type="journal article" date="2019" name="Antonie Van Leeuwenhoek">
        <title>Description of 'Ca. Methylobacter oryzae' KRF1, a novel species from the environmentally important Methylobacter clade 2.</title>
        <authorList>
            <person name="Khatri K."/>
            <person name="Mohite J.A."/>
            <person name="Pandit P.S."/>
            <person name="Bahulikar R."/>
            <person name="Rahalkar M.C."/>
        </authorList>
    </citation>
    <scope>NUCLEOTIDE SEQUENCE [LARGE SCALE GENOMIC DNA]</scope>
    <source>
        <strain evidence="6 7">KRF1</strain>
    </source>
</reference>
<dbReference type="Pfam" id="PF00041">
    <property type="entry name" value="fn3"/>
    <property type="match status" value="1"/>
</dbReference>
<evidence type="ECO:0000256" key="2">
    <source>
        <dbReference type="ARBA" id="ARBA00022525"/>
    </source>
</evidence>
<dbReference type="InterPro" id="IPR011050">
    <property type="entry name" value="Pectin_lyase_fold/virulence"/>
</dbReference>
<organism evidence="6 7">
    <name type="scientific">Candidatus Methylobacter oryzae</name>
    <dbReference type="NCBI Taxonomy" id="2497749"/>
    <lineage>
        <taxon>Bacteria</taxon>
        <taxon>Pseudomonadati</taxon>
        <taxon>Pseudomonadota</taxon>
        <taxon>Gammaproteobacteria</taxon>
        <taxon>Methylococcales</taxon>
        <taxon>Methylococcaceae</taxon>
        <taxon>Methylobacter</taxon>
    </lineage>
</organism>
<evidence type="ECO:0000313" key="6">
    <source>
        <dbReference type="EMBL" id="TRW91467.1"/>
    </source>
</evidence>
<dbReference type="SUPFAM" id="SSF49265">
    <property type="entry name" value="Fibronectin type III"/>
    <property type="match status" value="1"/>
</dbReference>
<comment type="subcellular location">
    <subcellularLocation>
        <location evidence="1">Secreted</location>
    </subcellularLocation>
</comment>
<dbReference type="InterPro" id="IPR039448">
    <property type="entry name" value="Beta_helix"/>
</dbReference>
<sequence>MKDSTKLLFSPSLLNHSSAVALNLPQECTADMDNLNLGLQPLNIQDDQEEVRSAQKAFYRKNFLTFTSTAEHRRTQQAAKSSKQTNSKKNIVPKLIFIGCIQGLFGLQQAYATTYYVSTSGSDNNTGTDLSTPVRTINKALSKAWSSGDIVYVMTGTYSEALSINQNSITLSAYPNNNPVIDGGTSLPNSDWGALIEVSGNYNKISGFEIKNSNINGARAGGRGIHLSGHHNTVSKMNVHHSWDVGILAEGDYSIVEDSKIWQSARSNSSSPGQGGWSTGLSAARNRTSAAIKPGINSYSTLRRNTVYNNWGEGLSCYEADHCTLEDNVVFDNWTNNLYVSDTTNSLVQRNMVYISSNPAIPSRNNVHTGITLADELSNIPRSTNNTIINNFVYNADFSAFSWTLVANSGLKNVTIANNTIVDGGLLTGSGGNVVNSSSQIRNNIIIGNHSSIPSNSGISFSNNNWTVTPPSAAASSSNVIADPQIARSGTTTSGTMTPAYFKISGSSPVINTAMALNNVSNDFFQVSRGSSPDIGGHEYQSSSTPTPAPTPTPTSDTTAPSAPANLGASASSATQVNLTWNASTDNVGVSGYKIYRNGTEIGNKAATGYSDTSAVAGTSYSYTVKAYDAAGNLSAASNTATVTTPAASSSLNVSSYYVDNITSYSATVHWTTNATSTAMIYYGTSPSNLNLSAGSNQYNGTSRYWTLWYLNRNTTYYYKIVATSGSATASSPVASFKTAN</sequence>
<keyword evidence="2" id="KW-0964">Secreted</keyword>
<dbReference type="PANTHER" id="PTHR40088:SF2">
    <property type="entry name" value="SECRETED SUGAR HYDROLASE"/>
    <property type="match status" value="1"/>
</dbReference>
<dbReference type="SUPFAM" id="SSF51126">
    <property type="entry name" value="Pectin lyase-like"/>
    <property type="match status" value="1"/>
</dbReference>
<evidence type="ECO:0000313" key="7">
    <source>
        <dbReference type="Proteomes" id="UP000733744"/>
    </source>
</evidence>
<dbReference type="SUPFAM" id="SSF49363">
    <property type="entry name" value="Purple acid phosphatase, N-terminal domain"/>
    <property type="match status" value="1"/>
</dbReference>
<dbReference type="SMART" id="SM00060">
    <property type="entry name" value="FN3"/>
    <property type="match status" value="2"/>
</dbReference>
<dbReference type="Gene3D" id="2.160.20.10">
    <property type="entry name" value="Single-stranded right-handed beta-helix, Pectin lyase-like"/>
    <property type="match status" value="1"/>
</dbReference>
<feature type="compositionally biased region" description="Low complexity" evidence="4">
    <location>
        <begin position="554"/>
        <end position="565"/>
    </location>
</feature>
<comment type="caution">
    <text evidence="6">The sequence shown here is derived from an EMBL/GenBank/DDBJ whole genome shotgun (WGS) entry which is preliminary data.</text>
</comment>
<dbReference type="InterPro" id="IPR008963">
    <property type="entry name" value="Purple_acid_Pase-like_N"/>
</dbReference>
<feature type="region of interest" description="Disordered" evidence="4">
    <location>
        <begin position="528"/>
        <end position="569"/>
    </location>
</feature>
<keyword evidence="3" id="KW-0732">Signal</keyword>
<name>A0ABY3C737_9GAMM</name>
<dbReference type="Gene3D" id="2.60.40.10">
    <property type="entry name" value="Immunoglobulins"/>
    <property type="match status" value="1"/>
</dbReference>
<dbReference type="InterPro" id="IPR012334">
    <property type="entry name" value="Pectin_lyas_fold"/>
</dbReference>
<proteinExistence type="predicted"/>
<evidence type="ECO:0000259" key="5">
    <source>
        <dbReference type="PROSITE" id="PS50853"/>
    </source>
</evidence>
<gene>
    <name evidence="6" type="ORF">EKO24_016250</name>
</gene>
<dbReference type="PROSITE" id="PS50853">
    <property type="entry name" value="FN3"/>
    <property type="match status" value="1"/>
</dbReference>
<accession>A0ABY3C737</accession>
<dbReference type="SMART" id="SM00710">
    <property type="entry name" value="PbH1"/>
    <property type="match status" value="7"/>
</dbReference>
<dbReference type="InterPro" id="IPR052052">
    <property type="entry name" value="Polysaccharide_Lyase_9"/>
</dbReference>
<evidence type="ECO:0000256" key="3">
    <source>
        <dbReference type="ARBA" id="ARBA00022729"/>
    </source>
</evidence>
<dbReference type="InterPro" id="IPR013783">
    <property type="entry name" value="Ig-like_fold"/>
</dbReference>
<protein>
    <recommendedName>
        <fullName evidence="5">Fibronectin type-III domain-containing protein</fullName>
    </recommendedName>
</protein>
<dbReference type="Pfam" id="PF13229">
    <property type="entry name" value="Beta_helix"/>
    <property type="match status" value="1"/>
</dbReference>
<evidence type="ECO:0000256" key="1">
    <source>
        <dbReference type="ARBA" id="ARBA00004613"/>
    </source>
</evidence>
<dbReference type="CDD" id="cd00063">
    <property type="entry name" value="FN3"/>
    <property type="match status" value="1"/>
</dbReference>
<dbReference type="InterPro" id="IPR006626">
    <property type="entry name" value="PbH1"/>
</dbReference>
<keyword evidence="7" id="KW-1185">Reference proteome</keyword>
<dbReference type="InterPro" id="IPR003961">
    <property type="entry name" value="FN3_dom"/>
</dbReference>